<name>A0ABS8TPP9_DATST</name>
<evidence type="ECO:0000313" key="1">
    <source>
        <dbReference type="EMBL" id="MCD7473562.1"/>
    </source>
</evidence>
<sequence length="117" mass="14191">MINTGKIRHMWGPHTMLAYDQVKSGTPITKDVRIYRLNCTTFEEHYTTIYQKLVDAKIIYPFQRKKKSLRKHKHEEMFPYHSPEVRQNIEECRIFRIDLEHLIQIGNIWVEFPSNHH</sequence>
<dbReference type="EMBL" id="JACEIK010001990">
    <property type="protein sequence ID" value="MCD7473562.1"/>
    <property type="molecule type" value="Genomic_DNA"/>
</dbReference>
<organism evidence="1 2">
    <name type="scientific">Datura stramonium</name>
    <name type="common">Jimsonweed</name>
    <name type="synonym">Common thornapple</name>
    <dbReference type="NCBI Taxonomy" id="4076"/>
    <lineage>
        <taxon>Eukaryota</taxon>
        <taxon>Viridiplantae</taxon>
        <taxon>Streptophyta</taxon>
        <taxon>Embryophyta</taxon>
        <taxon>Tracheophyta</taxon>
        <taxon>Spermatophyta</taxon>
        <taxon>Magnoliopsida</taxon>
        <taxon>eudicotyledons</taxon>
        <taxon>Gunneridae</taxon>
        <taxon>Pentapetalae</taxon>
        <taxon>asterids</taxon>
        <taxon>lamiids</taxon>
        <taxon>Solanales</taxon>
        <taxon>Solanaceae</taxon>
        <taxon>Solanoideae</taxon>
        <taxon>Datureae</taxon>
        <taxon>Datura</taxon>
    </lineage>
</organism>
<proteinExistence type="predicted"/>
<protein>
    <submittedName>
        <fullName evidence="1">Uncharacterized protein</fullName>
    </submittedName>
</protein>
<evidence type="ECO:0000313" key="2">
    <source>
        <dbReference type="Proteomes" id="UP000823775"/>
    </source>
</evidence>
<accession>A0ABS8TPP9</accession>
<comment type="caution">
    <text evidence="1">The sequence shown here is derived from an EMBL/GenBank/DDBJ whole genome shotgun (WGS) entry which is preliminary data.</text>
</comment>
<gene>
    <name evidence="1" type="ORF">HAX54_015497</name>
</gene>
<keyword evidence="2" id="KW-1185">Reference proteome</keyword>
<dbReference type="Proteomes" id="UP000823775">
    <property type="component" value="Unassembled WGS sequence"/>
</dbReference>
<reference evidence="1 2" key="1">
    <citation type="journal article" date="2021" name="BMC Genomics">
        <title>Datura genome reveals duplications of psychoactive alkaloid biosynthetic genes and high mutation rate following tissue culture.</title>
        <authorList>
            <person name="Rajewski A."/>
            <person name="Carter-House D."/>
            <person name="Stajich J."/>
            <person name="Litt A."/>
        </authorList>
    </citation>
    <scope>NUCLEOTIDE SEQUENCE [LARGE SCALE GENOMIC DNA]</scope>
    <source>
        <strain evidence="1">AR-01</strain>
    </source>
</reference>